<evidence type="ECO:0000313" key="1">
    <source>
        <dbReference type="Ensembl" id="ENSPMRP00000015047.1"/>
    </source>
</evidence>
<sequence>MAATFAARYKKDLSTETLKAKLVHQKSISRKSRHKEFNKGRQFGLIDVNAQASRNGEPPLTELQKQKQNIYSREYSTITAA</sequence>
<dbReference type="GeneTree" id="ENSGT01010000222666"/>
<dbReference type="Ensembl" id="ENSPMRT00000016077.1">
    <property type="protein sequence ID" value="ENSPMRP00000015047.1"/>
    <property type="gene ID" value="ENSPMRG00000010044.1"/>
</dbReference>
<evidence type="ECO:0000313" key="2">
    <source>
        <dbReference type="Proteomes" id="UP000472272"/>
    </source>
</evidence>
<dbReference type="AlphaFoldDB" id="A0A670IV42"/>
<reference evidence="1" key="3">
    <citation type="submission" date="2025-09" db="UniProtKB">
        <authorList>
            <consortium name="Ensembl"/>
        </authorList>
    </citation>
    <scope>IDENTIFICATION</scope>
</reference>
<protein>
    <submittedName>
        <fullName evidence="1">Uncharacterized protein</fullName>
    </submittedName>
</protein>
<organism evidence="1 2">
    <name type="scientific">Podarcis muralis</name>
    <name type="common">Wall lizard</name>
    <name type="synonym">Lacerta muralis</name>
    <dbReference type="NCBI Taxonomy" id="64176"/>
    <lineage>
        <taxon>Eukaryota</taxon>
        <taxon>Metazoa</taxon>
        <taxon>Chordata</taxon>
        <taxon>Craniata</taxon>
        <taxon>Vertebrata</taxon>
        <taxon>Euteleostomi</taxon>
        <taxon>Lepidosauria</taxon>
        <taxon>Squamata</taxon>
        <taxon>Bifurcata</taxon>
        <taxon>Unidentata</taxon>
        <taxon>Episquamata</taxon>
        <taxon>Laterata</taxon>
        <taxon>Lacertibaenia</taxon>
        <taxon>Lacertidae</taxon>
        <taxon>Podarcis</taxon>
    </lineage>
</organism>
<name>A0A670IV42_PODMU</name>
<keyword evidence="2" id="KW-1185">Reference proteome</keyword>
<accession>A0A670IV42</accession>
<reference evidence="1" key="2">
    <citation type="submission" date="2025-08" db="UniProtKB">
        <authorList>
            <consortium name="Ensembl"/>
        </authorList>
    </citation>
    <scope>IDENTIFICATION</scope>
</reference>
<reference evidence="1 2" key="1">
    <citation type="journal article" date="2019" name="Proc. Natl. Acad. Sci. U.S.A.">
        <title>Regulatory changes in pterin and carotenoid genes underlie balanced color polymorphisms in the wall lizard.</title>
        <authorList>
            <person name="Andrade P."/>
            <person name="Pinho C."/>
            <person name="Perez I de Lanuza G."/>
            <person name="Afonso S."/>
            <person name="Brejcha J."/>
            <person name="Rubin C.J."/>
            <person name="Wallerman O."/>
            <person name="Pereira P."/>
            <person name="Sabatino S.J."/>
            <person name="Bellati A."/>
            <person name="Pellitteri-Rosa D."/>
            <person name="Bosakova Z."/>
            <person name="Bunikis I."/>
            <person name="Carretero M.A."/>
            <person name="Feiner N."/>
            <person name="Marsik P."/>
            <person name="Pauperio F."/>
            <person name="Salvi D."/>
            <person name="Soler L."/>
            <person name="While G.M."/>
            <person name="Uller T."/>
            <person name="Font E."/>
            <person name="Andersson L."/>
            <person name="Carneiro M."/>
        </authorList>
    </citation>
    <scope>NUCLEOTIDE SEQUENCE</scope>
</reference>
<dbReference type="Proteomes" id="UP000472272">
    <property type="component" value="Chromosome 9"/>
</dbReference>
<proteinExistence type="predicted"/>